<dbReference type="Proteomes" id="UP001595279">
    <property type="component" value="Unassembled WGS sequence"/>
</dbReference>
<name>A0ABV7CVY2_9BACI</name>
<dbReference type="EMBL" id="JBHRSA010000041">
    <property type="protein sequence ID" value="MFC3040509.1"/>
    <property type="molecule type" value="Genomic_DNA"/>
</dbReference>
<organism evidence="2 3">
    <name type="scientific">Virgibacillus xinjiangensis</name>
    <dbReference type="NCBI Taxonomy" id="393090"/>
    <lineage>
        <taxon>Bacteria</taxon>
        <taxon>Bacillati</taxon>
        <taxon>Bacillota</taxon>
        <taxon>Bacilli</taxon>
        <taxon>Bacillales</taxon>
        <taxon>Bacillaceae</taxon>
        <taxon>Virgibacillus</taxon>
    </lineage>
</organism>
<dbReference type="InterPro" id="IPR026369">
    <property type="entry name" value="CxxC_20_CxxC"/>
</dbReference>
<keyword evidence="1" id="KW-0472">Membrane</keyword>
<accession>A0ABV7CVY2</accession>
<comment type="caution">
    <text evidence="2">The sequence shown here is derived from an EMBL/GenBank/DDBJ whole genome shotgun (WGS) entry which is preliminary data.</text>
</comment>
<evidence type="ECO:0000313" key="2">
    <source>
        <dbReference type="EMBL" id="MFC3040509.1"/>
    </source>
</evidence>
<proteinExistence type="predicted"/>
<evidence type="ECO:0000256" key="1">
    <source>
        <dbReference type="SAM" id="Phobius"/>
    </source>
</evidence>
<evidence type="ECO:0000313" key="3">
    <source>
        <dbReference type="Proteomes" id="UP001595279"/>
    </source>
</evidence>
<reference evidence="3" key="1">
    <citation type="journal article" date="2019" name="Int. J. Syst. Evol. Microbiol.">
        <title>The Global Catalogue of Microorganisms (GCM) 10K type strain sequencing project: providing services to taxonomists for standard genome sequencing and annotation.</title>
        <authorList>
            <consortium name="The Broad Institute Genomics Platform"/>
            <consortium name="The Broad Institute Genome Sequencing Center for Infectious Disease"/>
            <person name="Wu L."/>
            <person name="Ma J."/>
        </authorList>
    </citation>
    <scope>NUCLEOTIDE SEQUENCE [LARGE SCALE GENOMIC DNA]</scope>
    <source>
        <strain evidence="3">KCTC 13128</strain>
    </source>
</reference>
<dbReference type="NCBIfam" id="TIGR04104">
    <property type="entry name" value="cxxc_20_cxxc"/>
    <property type="match status" value="1"/>
</dbReference>
<feature type="transmembrane region" description="Helical" evidence="1">
    <location>
        <begin position="69"/>
        <end position="89"/>
    </location>
</feature>
<keyword evidence="1" id="KW-1133">Transmembrane helix</keyword>
<keyword evidence="1" id="KW-0812">Transmembrane</keyword>
<sequence>MPVCKTCDNKWSWKETYIASFTLSVGMTCPYCGEKQYLTAKSRIKSSSISFVSPIIVLMSTFFDVSIALWLLILISYMFLIIIIIPFFYELTDEEEPLW</sequence>
<protein>
    <submittedName>
        <fullName evidence="2">TIGR04104 family putative zinc finger protein</fullName>
    </submittedName>
</protein>
<keyword evidence="3" id="KW-1185">Reference proteome</keyword>
<dbReference type="RefSeq" id="WP_390271812.1">
    <property type="nucleotide sequence ID" value="NZ_JBHRSA010000041.1"/>
</dbReference>
<gene>
    <name evidence="2" type="ORF">ACFOGI_09655</name>
</gene>